<accession>A0A5B7I9U0</accession>
<evidence type="ECO:0000256" key="1">
    <source>
        <dbReference type="SAM" id="Phobius"/>
    </source>
</evidence>
<feature type="transmembrane region" description="Helical" evidence="1">
    <location>
        <begin position="20"/>
        <end position="42"/>
    </location>
</feature>
<keyword evidence="1" id="KW-0812">Transmembrane</keyword>
<keyword evidence="1" id="KW-1133">Transmembrane helix</keyword>
<keyword evidence="1" id="KW-0472">Membrane</keyword>
<dbReference type="Proteomes" id="UP000324222">
    <property type="component" value="Unassembled WGS sequence"/>
</dbReference>
<name>A0A5B7I9U0_PORTR</name>
<dbReference type="EMBL" id="VSRR010054223">
    <property type="protein sequence ID" value="MPC80512.1"/>
    <property type="molecule type" value="Genomic_DNA"/>
</dbReference>
<sequence length="113" mass="12642">MTTNLLAWTNITINHSTPVVLQFDFFINIISALVLTLGNSILKLVSSSKLGVTDNILTWVLHTNDVMSSASYLFYSENIFRPQPVSTGNIIKTIKKKNVNAMLFVRMAVPRDL</sequence>
<keyword evidence="3" id="KW-1185">Reference proteome</keyword>
<reference evidence="2 3" key="1">
    <citation type="submission" date="2019-05" db="EMBL/GenBank/DDBJ databases">
        <title>Another draft genome of Portunus trituberculatus and its Hox gene families provides insights of decapod evolution.</title>
        <authorList>
            <person name="Jeong J.-H."/>
            <person name="Song I."/>
            <person name="Kim S."/>
            <person name="Choi T."/>
            <person name="Kim D."/>
            <person name="Ryu S."/>
            <person name="Kim W."/>
        </authorList>
    </citation>
    <scope>NUCLEOTIDE SEQUENCE [LARGE SCALE GENOMIC DNA]</scope>
    <source>
        <tissue evidence="2">Muscle</tissue>
    </source>
</reference>
<evidence type="ECO:0000313" key="2">
    <source>
        <dbReference type="EMBL" id="MPC80512.1"/>
    </source>
</evidence>
<protein>
    <submittedName>
        <fullName evidence="2">Uncharacterized protein</fullName>
    </submittedName>
</protein>
<evidence type="ECO:0000313" key="3">
    <source>
        <dbReference type="Proteomes" id="UP000324222"/>
    </source>
</evidence>
<gene>
    <name evidence="2" type="ORF">E2C01_075092</name>
</gene>
<organism evidence="2 3">
    <name type="scientific">Portunus trituberculatus</name>
    <name type="common">Swimming crab</name>
    <name type="synonym">Neptunus trituberculatus</name>
    <dbReference type="NCBI Taxonomy" id="210409"/>
    <lineage>
        <taxon>Eukaryota</taxon>
        <taxon>Metazoa</taxon>
        <taxon>Ecdysozoa</taxon>
        <taxon>Arthropoda</taxon>
        <taxon>Crustacea</taxon>
        <taxon>Multicrustacea</taxon>
        <taxon>Malacostraca</taxon>
        <taxon>Eumalacostraca</taxon>
        <taxon>Eucarida</taxon>
        <taxon>Decapoda</taxon>
        <taxon>Pleocyemata</taxon>
        <taxon>Brachyura</taxon>
        <taxon>Eubrachyura</taxon>
        <taxon>Portunoidea</taxon>
        <taxon>Portunidae</taxon>
        <taxon>Portuninae</taxon>
        <taxon>Portunus</taxon>
    </lineage>
</organism>
<dbReference type="AlphaFoldDB" id="A0A5B7I9U0"/>
<proteinExistence type="predicted"/>
<comment type="caution">
    <text evidence="2">The sequence shown here is derived from an EMBL/GenBank/DDBJ whole genome shotgun (WGS) entry which is preliminary data.</text>
</comment>